<accession>X1DGW8</accession>
<evidence type="ECO:0000313" key="1">
    <source>
        <dbReference type="EMBL" id="GAH07520.1"/>
    </source>
</evidence>
<name>X1DGW8_9ZZZZ</name>
<feature type="non-terminal residue" evidence="1">
    <location>
        <position position="1"/>
    </location>
</feature>
<protein>
    <submittedName>
        <fullName evidence="1">Uncharacterized protein</fullName>
    </submittedName>
</protein>
<reference evidence="1" key="1">
    <citation type="journal article" date="2014" name="Front. Microbiol.">
        <title>High frequency of phylogenetically diverse reductive dehalogenase-homologous genes in deep subseafloor sedimentary metagenomes.</title>
        <authorList>
            <person name="Kawai M."/>
            <person name="Futagami T."/>
            <person name="Toyoda A."/>
            <person name="Takaki Y."/>
            <person name="Nishi S."/>
            <person name="Hori S."/>
            <person name="Arai W."/>
            <person name="Tsubouchi T."/>
            <person name="Morono Y."/>
            <person name="Uchiyama I."/>
            <person name="Ito T."/>
            <person name="Fujiyama A."/>
            <person name="Inagaki F."/>
            <person name="Takami H."/>
        </authorList>
    </citation>
    <scope>NUCLEOTIDE SEQUENCE</scope>
    <source>
        <strain evidence="1">Expedition CK06-06</strain>
    </source>
</reference>
<dbReference type="EMBL" id="BART01038776">
    <property type="protein sequence ID" value="GAH07520.1"/>
    <property type="molecule type" value="Genomic_DNA"/>
</dbReference>
<comment type="caution">
    <text evidence="1">The sequence shown here is derived from an EMBL/GenBank/DDBJ whole genome shotgun (WGS) entry which is preliminary data.</text>
</comment>
<dbReference type="AlphaFoldDB" id="X1DGW8"/>
<sequence>LLSIPYKNTNILSYLHELGKVREKTYLENSIEVRVLIPKHALQRVECFKIDKAVKT</sequence>
<proteinExistence type="predicted"/>
<organism evidence="1">
    <name type="scientific">marine sediment metagenome</name>
    <dbReference type="NCBI Taxonomy" id="412755"/>
    <lineage>
        <taxon>unclassified sequences</taxon>
        <taxon>metagenomes</taxon>
        <taxon>ecological metagenomes</taxon>
    </lineage>
</organism>
<gene>
    <name evidence="1" type="ORF">S01H4_64112</name>
</gene>